<dbReference type="EMBL" id="JAJSOW010000002">
    <property type="protein sequence ID" value="KAI9197974.1"/>
    <property type="molecule type" value="Genomic_DNA"/>
</dbReference>
<gene>
    <name evidence="1" type="ORF">LWI28_007818</name>
</gene>
<dbReference type="Proteomes" id="UP001064489">
    <property type="component" value="Chromosome 13"/>
</dbReference>
<sequence>MRRKAMRKVTRRKKFRSAGDKRWNTMMEEFRREDNMRGNIMRKEFHNTDDQCNMRRTVGRSQHIVLEVFRRRKRGLKLRLANTFLQLHLQAKNQKGKLGCTNCGGQLLYIIRIML</sequence>
<evidence type="ECO:0000313" key="2">
    <source>
        <dbReference type="Proteomes" id="UP001064489"/>
    </source>
</evidence>
<proteinExistence type="predicted"/>
<keyword evidence="2" id="KW-1185">Reference proteome</keyword>
<evidence type="ECO:0000313" key="1">
    <source>
        <dbReference type="EMBL" id="KAI9197974.1"/>
    </source>
</evidence>
<accession>A0AAD5P4Z4</accession>
<reference evidence="1 2" key="1">
    <citation type="journal article" date="2022" name="Plant J.">
        <title>Strategies of tolerance reflected in two North American maple genomes.</title>
        <authorList>
            <person name="McEvoy S.L."/>
            <person name="Sezen U.U."/>
            <person name="Trouern-Trend A."/>
            <person name="McMahon S.M."/>
            <person name="Schaberg P.G."/>
            <person name="Yang J."/>
            <person name="Wegrzyn J.L."/>
            <person name="Swenson N.G."/>
        </authorList>
    </citation>
    <scope>NUCLEOTIDE SEQUENCE [LARGE SCALE GENOMIC DNA]</scope>
    <source>
        <strain evidence="1">91603</strain>
    </source>
</reference>
<dbReference type="AlphaFoldDB" id="A0AAD5P4Z4"/>
<organism evidence="1 2">
    <name type="scientific">Acer negundo</name>
    <name type="common">Box elder</name>
    <dbReference type="NCBI Taxonomy" id="4023"/>
    <lineage>
        <taxon>Eukaryota</taxon>
        <taxon>Viridiplantae</taxon>
        <taxon>Streptophyta</taxon>
        <taxon>Embryophyta</taxon>
        <taxon>Tracheophyta</taxon>
        <taxon>Spermatophyta</taxon>
        <taxon>Magnoliopsida</taxon>
        <taxon>eudicotyledons</taxon>
        <taxon>Gunneridae</taxon>
        <taxon>Pentapetalae</taxon>
        <taxon>rosids</taxon>
        <taxon>malvids</taxon>
        <taxon>Sapindales</taxon>
        <taxon>Sapindaceae</taxon>
        <taxon>Hippocastanoideae</taxon>
        <taxon>Acereae</taxon>
        <taxon>Acer</taxon>
    </lineage>
</organism>
<protein>
    <submittedName>
        <fullName evidence="1">Uncharacterized protein</fullName>
    </submittedName>
</protein>
<name>A0AAD5P4Z4_ACENE</name>
<comment type="caution">
    <text evidence="1">The sequence shown here is derived from an EMBL/GenBank/DDBJ whole genome shotgun (WGS) entry which is preliminary data.</text>
</comment>